<feature type="compositionally biased region" description="Low complexity" evidence="1">
    <location>
        <begin position="206"/>
        <end position="218"/>
    </location>
</feature>
<feature type="transmembrane region" description="Helical" evidence="2">
    <location>
        <begin position="47"/>
        <end position="67"/>
    </location>
</feature>
<feature type="region of interest" description="Disordered" evidence="1">
    <location>
        <begin position="194"/>
        <end position="218"/>
    </location>
</feature>
<feature type="region of interest" description="Disordered" evidence="1">
    <location>
        <begin position="67"/>
        <end position="124"/>
    </location>
</feature>
<name>A0ABS5KYY9_9ACTN</name>
<evidence type="ECO:0000256" key="1">
    <source>
        <dbReference type="SAM" id="MobiDB-lite"/>
    </source>
</evidence>
<organism evidence="4 5">
    <name type="scientific">Catenulispora pinistramenti</name>
    <dbReference type="NCBI Taxonomy" id="2705254"/>
    <lineage>
        <taxon>Bacteria</taxon>
        <taxon>Bacillati</taxon>
        <taxon>Actinomycetota</taxon>
        <taxon>Actinomycetes</taxon>
        <taxon>Catenulisporales</taxon>
        <taxon>Catenulisporaceae</taxon>
        <taxon>Catenulispora</taxon>
    </lineage>
</organism>
<keyword evidence="2" id="KW-0472">Membrane</keyword>
<keyword evidence="2" id="KW-0812">Transmembrane</keyword>
<comment type="caution">
    <text evidence="4">The sequence shown here is derived from an EMBL/GenBank/DDBJ whole genome shotgun (WGS) entry which is preliminary data.</text>
</comment>
<accession>A0ABS5KYY9</accession>
<feature type="compositionally biased region" description="Gly residues" evidence="1">
    <location>
        <begin position="86"/>
        <end position="123"/>
    </location>
</feature>
<feature type="domain" description="DUF5666" evidence="3">
    <location>
        <begin position="123"/>
        <end position="188"/>
    </location>
</feature>
<dbReference type="EMBL" id="JAAFYZ010000133">
    <property type="protein sequence ID" value="MBS2551286.1"/>
    <property type="molecule type" value="Genomic_DNA"/>
</dbReference>
<feature type="region of interest" description="Disordered" evidence="1">
    <location>
        <begin position="1"/>
        <end position="39"/>
    </location>
</feature>
<proteinExistence type="predicted"/>
<dbReference type="Pfam" id="PF18914">
    <property type="entry name" value="DUF5666"/>
    <property type="match status" value="1"/>
</dbReference>
<feature type="compositionally biased region" description="Gly residues" evidence="1">
    <location>
        <begin position="194"/>
        <end position="205"/>
    </location>
</feature>
<reference evidence="4 5" key="1">
    <citation type="submission" date="2020-02" db="EMBL/GenBank/DDBJ databases">
        <title>Acidophilic actinobacteria isolated from forest soil.</title>
        <authorList>
            <person name="Golinska P."/>
        </authorList>
    </citation>
    <scope>NUCLEOTIDE SEQUENCE [LARGE SCALE GENOMIC DNA]</scope>
    <source>
        <strain evidence="4 5">NL8</strain>
    </source>
</reference>
<evidence type="ECO:0000259" key="3">
    <source>
        <dbReference type="Pfam" id="PF18914"/>
    </source>
</evidence>
<gene>
    <name evidence="4" type="ORF">KGQ19_30905</name>
</gene>
<sequence>MSENQGGPAAGNNNEEFELLSTAPSAPDISGQLKPARSGGGGGIPKVTLGLIGAVLLAGGFVGGIAVGKHNSSSTTKSATPTGGTRSRGGYGGGFGGTGGTTGGATGGANGGATGTGRGGGVTGTVSAVNGSTLTITDSTGKSVTVDTSPQTTVTIGKTGTVSDLTTGSQVTVLGTPDSSGTITARSVVSGLTGFGFGGRGGNRTPGGAASSPGGSNG</sequence>
<dbReference type="RefSeq" id="WP_212015625.1">
    <property type="nucleotide sequence ID" value="NZ_JAAFYZ010000133.1"/>
</dbReference>
<evidence type="ECO:0000256" key="2">
    <source>
        <dbReference type="SAM" id="Phobius"/>
    </source>
</evidence>
<evidence type="ECO:0000313" key="4">
    <source>
        <dbReference type="EMBL" id="MBS2551286.1"/>
    </source>
</evidence>
<keyword evidence="5" id="KW-1185">Reference proteome</keyword>
<feature type="compositionally biased region" description="Polar residues" evidence="1">
    <location>
        <begin position="70"/>
        <end position="81"/>
    </location>
</feature>
<protein>
    <recommendedName>
        <fullName evidence="3">DUF5666 domain-containing protein</fullName>
    </recommendedName>
</protein>
<dbReference type="InterPro" id="IPR043724">
    <property type="entry name" value="DUF5666"/>
</dbReference>
<dbReference type="Proteomes" id="UP000730482">
    <property type="component" value="Unassembled WGS sequence"/>
</dbReference>
<evidence type="ECO:0000313" key="5">
    <source>
        <dbReference type="Proteomes" id="UP000730482"/>
    </source>
</evidence>
<keyword evidence="2" id="KW-1133">Transmembrane helix</keyword>